<dbReference type="Proteomes" id="UP000824988">
    <property type="component" value="Chromosome"/>
</dbReference>
<dbReference type="RefSeq" id="WP_221048012.1">
    <property type="nucleotide sequence ID" value="NZ_AP019782.1"/>
</dbReference>
<organism evidence="1 2">
    <name type="scientific">Methylogaea oryzae</name>
    <dbReference type="NCBI Taxonomy" id="1295382"/>
    <lineage>
        <taxon>Bacteria</taxon>
        <taxon>Pseudomonadati</taxon>
        <taxon>Pseudomonadota</taxon>
        <taxon>Gammaproteobacteria</taxon>
        <taxon>Methylococcales</taxon>
        <taxon>Methylococcaceae</taxon>
        <taxon>Methylogaea</taxon>
    </lineage>
</organism>
<proteinExistence type="predicted"/>
<evidence type="ECO:0000313" key="2">
    <source>
        <dbReference type="Proteomes" id="UP000824988"/>
    </source>
</evidence>
<dbReference type="KEGG" id="moz:MoryE10_03060"/>
<name>A0A8D4VNP4_9GAMM</name>
<evidence type="ECO:0000313" key="1">
    <source>
        <dbReference type="EMBL" id="BBL69700.1"/>
    </source>
</evidence>
<keyword evidence="2" id="KW-1185">Reference proteome</keyword>
<dbReference type="AlphaFoldDB" id="A0A8D4VNP4"/>
<gene>
    <name evidence="1" type="ORF">MoryE10_03060</name>
</gene>
<protein>
    <recommendedName>
        <fullName evidence="3">Phage capsid protein</fullName>
    </recommendedName>
</protein>
<dbReference type="EMBL" id="AP019782">
    <property type="protein sequence ID" value="BBL69700.1"/>
    <property type="molecule type" value="Genomic_DNA"/>
</dbReference>
<sequence>MSGNTAPFTVQPRLTQIAMAVRPEGMIADLVSPRLPVDGEKFIYSQLGVDQFFTVPDTRVGRTGAPNSVEFSGTDITASTEDYGLQAPIPNKDINNAKNTNFDPLGTAAEGTSILVDLAREARVASQFTALSNYNAAYRTTLTGNDQWSDKTNSNPGDAILTMLESMLVRPNIGWMGRQVWTKLRQHPKLVAAVMGKIGSTAVLEAAGKLDRRAVADYFELDDLLIGETWVNTAKPGQTASMSRAWGKDAGFCRIDKNVRSVRGFSLPTFAFTAQWGQKISGTINDPNIGLEGGVWVRVGEHVKELLPYADAGCLFKNAVA</sequence>
<reference evidence="1" key="1">
    <citation type="submission" date="2019-06" db="EMBL/GenBank/DDBJ databases">
        <title>Complete genome sequence of Methylogaea oryzae strain JCM16910.</title>
        <authorList>
            <person name="Asakawa S."/>
        </authorList>
    </citation>
    <scope>NUCLEOTIDE SEQUENCE</scope>
    <source>
        <strain evidence="1">E10</strain>
    </source>
</reference>
<evidence type="ECO:0008006" key="3">
    <source>
        <dbReference type="Google" id="ProtNLM"/>
    </source>
</evidence>
<accession>A0A8D4VNP4</accession>